<dbReference type="InterPro" id="IPR036728">
    <property type="entry name" value="PBP_GOBP_sf"/>
</dbReference>
<reference evidence="1" key="1">
    <citation type="journal article" date="2021" name="Mol. Ecol. Resour.">
        <title>Phylogenomic analyses of the genus Drosophila reveals genomic signals of climate adaptation.</title>
        <authorList>
            <person name="Li F."/>
            <person name="Rane R.V."/>
            <person name="Luria V."/>
            <person name="Xiong Z."/>
            <person name="Chen J."/>
            <person name="Li Z."/>
            <person name="Catullo R.A."/>
            <person name="Griffin P.C."/>
            <person name="Schiffer M."/>
            <person name="Pearce S."/>
            <person name="Lee S.F."/>
            <person name="McElroy K."/>
            <person name="Stocker A."/>
            <person name="Shirriffs J."/>
            <person name="Cockerell F."/>
            <person name="Coppin C."/>
            <person name="Sgro C.M."/>
            <person name="Karger A."/>
            <person name="Cain J.W."/>
            <person name="Weber J.A."/>
            <person name="Santpere G."/>
            <person name="Kirschner M.W."/>
            <person name="Hoffmann A.A."/>
            <person name="Oakeshott J.G."/>
            <person name="Zhang G."/>
        </authorList>
    </citation>
    <scope>NUCLEOTIDE SEQUENCE</scope>
    <source>
        <strain evidence="1">BGI-SZ-2011g</strain>
    </source>
</reference>
<evidence type="ECO:0008006" key="3">
    <source>
        <dbReference type="Google" id="ProtNLM"/>
    </source>
</evidence>
<keyword evidence="2" id="KW-1185">Reference proteome</keyword>
<comment type="caution">
    <text evidence="1">The sequence shown here is derived from an EMBL/GenBank/DDBJ whole genome shotgun (WGS) entry which is preliminary data.</text>
</comment>
<dbReference type="Proteomes" id="UP001200034">
    <property type="component" value="Unassembled WGS sequence"/>
</dbReference>
<dbReference type="SMART" id="SM00708">
    <property type="entry name" value="PhBP"/>
    <property type="match status" value="1"/>
</dbReference>
<gene>
    <name evidence="1" type="ORF">KR093_010724</name>
</gene>
<feature type="non-terminal residue" evidence="1">
    <location>
        <position position="1"/>
    </location>
</feature>
<proteinExistence type="predicted"/>
<dbReference type="GO" id="GO:0005549">
    <property type="term" value="F:odorant binding"/>
    <property type="evidence" value="ECO:0007669"/>
    <property type="project" value="InterPro"/>
</dbReference>
<dbReference type="Gene3D" id="1.10.238.20">
    <property type="entry name" value="Pheromone/general odorant binding protein domain"/>
    <property type="match status" value="1"/>
</dbReference>
<dbReference type="CDD" id="cd23992">
    <property type="entry name" value="PBP_GOBP"/>
    <property type="match status" value="1"/>
</dbReference>
<dbReference type="InterPro" id="IPR006170">
    <property type="entry name" value="PBP/GOBP"/>
</dbReference>
<dbReference type="AlphaFoldDB" id="A0AAD4PH45"/>
<accession>A0AAD4PH45</accession>
<protein>
    <recommendedName>
        <fullName evidence="3">Odorant-binding protein 56a</fullName>
    </recommendedName>
</protein>
<dbReference type="EMBL" id="JAJJHW010003889">
    <property type="protein sequence ID" value="KAH8355307.1"/>
    <property type="molecule type" value="Genomic_DNA"/>
</dbReference>
<organism evidence="1 2">
    <name type="scientific">Drosophila rubida</name>
    <dbReference type="NCBI Taxonomy" id="30044"/>
    <lineage>
        <taxon>Eukaryota</taxon>
        <taxon>Metazoa</taxon>
        <taxon>Ecdysozoa</taxon>
        <taxon>Arthropoda</taxon>
        <taxon>Hexapoda</taxon>
        <taxon>Insecta</taxon>
        <taxon>Pterygota</taxon>
        <taxon>Neoptera</taxon>
        <taxon>Endopterygota</taxon>
        <taxon>Diptera</taxon>
        <taxon>Brachycera</taxon>
        <taxon>Muscomorpha</taxon>
        <taxon>Ephydroidea</taxon>
        <taxon>Drosophilidae</taxon>
        <taxon>Drosophila</taxon>
    </lineage>
</organism>
<name>A0AAD4PH45_9MUSC</name>
<dbReference type="Pfam" id="PF01395">
    <property type="entry name" value="PBP_GOBP"/>
    <property type="match status" value="1"/>
</dbReference>
<dbReference type="SUPFAM" id="SSF47565">
    <property type="entry name" value="Insect pheromone/odorant-binding proteins"/>
    <property type="match status" value="1"/>
</dbReference>
<evidence type="ECO:0000313" key="1">
    <source>
        <dbReference type="EMBL" id="KAH8355307.1"/>
    </source>
</evidence>
<sequence>QGSINLETYRSKQQECFKELKIPEAEAKNVSEDKLVVHPSESYKCFHSCLYKKLGLITNDKPNDAAILAFAQSRFSKMPVDAIKAKLKACSAKGPITCEFVLKYETCMAVSMAA</sequence>
<evidence type="ECO:0000313" key="2">
    <source>
        <dbReference type="Proteomes" id="UP001200034"/>
    </source>
</evidence>